<dbReference type="EMBL" id="JAAUVV010000009">
    <property type="protein sequence ID" value="NJJ03873.1"/>
    <property type="molecule type" value="Genomic_DNA"/>
</dbReference>
<keyword evidence="1" id="KW-0472">Membrane</keyword>
<dbReference type="Proteomes" id="UP000591626">
    <property type="component" value="Unassembled WGS sequence"/>
</dbReference>
<keyword evidence="1" id="KW-0812">Transmembrane</keyword>
<gene>
    <name evidence="2" type="ORF">HC138_05825</name>
</gene>
<evidence type="ECO:0000313" key="2">
    <source>
        <dbReference type="EMBL" id="NJJ03873.1"/>
    </source>
</evidence>
<reference evidence="2 3" key="1">
    <citation type="submission" date="2020-03" db="EMBL/GenBank/DDBJ databases">
        <title>Draft genome sequences of bacterial isolates from the female urobiome.</title>
        <authorList>
            <person name="Miller-Ensminger T."/>
            <person name="Wolfe A.J."/>
            <person name="Putonti C."/>
        </authorList>
    </citation>
    <scope>NUCLEOTIDE SEQUENCE [LARGE SCALE GENOMIC DNA]</scope>
    <source>
        <strain evidence="2 3">UMB8490</strain>
    </source>
</reference>
<keyword evidence="1" id="KW-1133">Transmembrane helix</keyword>
<evidence type="ECO:0000313" key="3">
    <source>
        <dbReference type="Proteomes" id="UP000591626"/>
    </source>
</evidence>
<feature type="transmembrane region" description="Helical" evidence="1">
    <location>
        <begin position="89"/>
        <end position="109"/>
    </location>
</feature>
<proteinExistence type="predicted"/>
<evidence type="ECO:0000256" key="1">
    <source>
        <dbReference type="SAM" id="Phobius"/>
    </source>
</evidence>
<protein>
    <submittedName>
        <fullName evidence="2">Uncharacterized protein</fullName>
    </submittedName>
</protein>
<feature type="transmembrane region" description="Helical" evidence="1">
    <location>
        <begin position="27"/>
        <end position="46"/>
    </location>
</feature>
<organism evidence="2 3">
    <name type="scientific">Corynebacterium coyleae</name>
    <dbReference type="NCBI Taxonomy" id="53374"/>
    <lineage>
        <taxon>Bacteria</taxon>
        <taxon>Bacillati</taxon>
        <taxon>Actinomycetota</taxon>
        <taxon>Actinomycetes</taxon>
        <taxon>Mycobacteriales</taxon>
        <taxon>Corynebacteriaceae</taxon>
        <taxon>Corynebacterium</taxon>
    </lineage>
</organism>
<comment type="caution">
    <text evidence="2">The sequence shown here is derived from an EMBL/GenBank/DDBJ whole genome shotgun (WGS) entry which is preliminary data.</text>
</comment>
<dbReference type="RefSeq" id="WP_167616440.1">
    <property type="nucleotide sequence ID" value="NZ_JAAUVV010000009.1"/>
</dbReference>
<feature type="transmembrane region" description="Helical" evidence="1">
    <location>
        <begin position="52"/>
        <end position="77"/>
    </location>
</feature>
<name>A0AAP7CCU4_9CORY</name>
<dbReference type="AlphaFoldDB" id="A0AAP7CCU4"/>
<sequence>MTAGRFTDRAQASRSASPQKVSKKEGYWILLMAGLTFLFVSIRLVSPASSSVWLSVAYVLSPFLYLLSILAVAVMIRETRKVQPYGWKRAYVAATLLSIAVVMIGEWGWASMGGDANPPAVAFLIAALTAIPFAGLGAWKVKLGS</sequence>
<accession>A0AAP7CCU4</accession>
<feature type="transmembrane region" description="Helical" evidence="1">
    <location>
        <begin position="121"/>
        <end position="139"/>
    </location>
</feature>